<keyword evidence="8" id="KW-0443">Lipid metabolism</keyword>
<dbReference type="GO" id="GO:0016717">
    <property type="term" value="F:oxidoreductase activity, acting on paired donors, with oxidation of a pair of donors resulting in the reduction of molecular oxygen to two molecules of water"/>
    <property type="evidence" value="ECO:0007669"/>
    <property type="project" value="InterPro"/>
</dbReference>
<feature type="domain" description="Fatty acid desaturase" evidence="11">
    <location>
        <begin position="10"/>
        <end position="232"/>
    </location>
</feature>
<comment type="caution">
    <text evidence="12">The sequence shown here is derived from an EMBL/GenBank/DDBJ whole genome shotgun (WGS) entry which is preliminary data.</text>
</comment>
<dbReference type="Proteomes" id="UP000178636">
    <property type="component" value="Unassembled WGS sequence"/>
</dbReference>
<evidence type="ECO:0000256" key="9">
    <source>
        <dbReference type="ARBA" id="ARBA00023136"/>
    </source>
</evidence>
<evidence type="ECO:0000256" key="3">
    <source>
        <dbReference type="ARBA" id="ARBA00022692"/>
    </source>
</evidence>
<evidence type="ECO:0000313" key="13">
    <source>
        <dbReference type="Proteomes" id="UP000178636"/>
    </source>
</evidence>
<keyword evidence="9 10" id="KW-0472">Membrane</keyword>
<keyword evidence="3 10" id="KW-0812">Transmembrane</keyword>
<dbReference type="Pfam" id="PF00487">
    <property type="entry name" value="FA_desaturase"/>
    <property type="match status" value="1"/>
</dbReference>
<evidence type="ECO:0000256" key="2">
    <source>
        <dbReference type="ARBA" id="ARBA00008749"/>
    </source>
</evidence>
<keyword evidence="7" id="KW-0408">Iron</keyword>
<keyword evidence="5 10" id="KW-1133">Transmembrane helix</keyword>
<sequence>MLLPIFSFPWWGYALVTLALTHVTIVSVTIYLHRHQAHRALDLHPLASHFFRFWLWLTTGMITKEWTAIHRKHHAKCETAEDPHSPQVTLRRLEGPWRRAVFMWKWVLWSGVRSYVRESHIAETLERYGSNTPNDWVERRIYARHAKLGALLLLPAVNIVLFGWVGLAIWVIQMFWIPVFAAGIINGVGHAWGYRSFASFHRITKEEDASRNILPWGILIGGEELHNNHHWVETSAKLSFQWYEFDVGWMYIRMLEMTGLAHNVKRAQSRT</sequence>
<name>A0A1G2DDE8_9BACT</name>
<feature type="transmembrane region" description="Helical" evidence="10">
    <location>
        <begin position="148"/>
        <end position="169"/>
    </location>
</feature>
<gene>
    <name evidence="12" type="ORF">A3C93_04090</name>
</gene>
<dbReference type="PANTHER" id="PTHR11351">
    <property type="entry name" value="ACYL-COA DESATURASE"/>
    <property type="match status" value="1"/>
</dbReference>
<dbReference type="EMBL" id="MHLO01000042">
    <property type="protein sequence ID" value="OGZ10971.1"/>
    <property type="molecule type" value="Genomic_DNA"/>
</dbReference>
<protein>
    <submittedName>
        <fullName evidence="12">Fatty acid desaturase</fullName>
    </submittedName>
</protein>
<keyword evidence="4" id="KW-0276">Fatty acid metabolism</keyword>
<evidence type="ECO:0000313" key="12">
    <source>
        <dbReference type="EMBL" id="OGZ10971.1"/>
    </source>
</evidence>
<evidence type="ECO:0000256" key="4">
    <source>
        <dbReference type="ARBA" id="ARBA00022832"/>
    </source>
</evidence>
<dbReference type="InterPro" id="IPR005804">
    <property type="entry name" value="FA_desaturase_dom"/>
</dbReference>
<dbReference type="AlphaFoldDB" id="A0A1G2DDE8"/>
<comment type="subcellular location">
    <subcellularLocation>
        <location evidence="1">Membrane</location>
        <topology evidence="1">Multi-pass membrane protein</topology>
    </subcellularLocation>
</comment>
<evidence type="ECO:0000256" key="6">
    <source>
        <dbReference type="ARBA" id="ARBA00023002"/>
    </source>
</evidence>
<dbReference type="GO" id="GO:0016020">
    <property type="term" value="C:membrane"/>
    <property type="evidence" value="ECO:0007669"/>
    <property type="project" value="UniProtKB-SubCell"/>
</dbReference>
<dbReference type="CDD" id="cd03505">
    <property type="entry name" value="Delta9-FADS-like"/>
    <property type="match status" value="1"/>
</dbReference>
<evidence type="ECO:0000256" key="8">
    <source>
        <dbReference type="ARBA" id="ARBA00023098"/>
    </source>
</evidence>
<evidence type="ECO:0000256" key="5">
    <source>
        <dbReference type="ARBA" id="ARBA00022989"/>
    </source>
</evidence>
<dbReference type="STRING" id="1798664.A3C93_04090"/>
<feature type="transmembrane region" description="Helical" evidence="10">
    <location>
        <begin position="12"/>
        <end position="32"/>
    </location>
</feature>
<comment type="similarity">
    <text evidence="2">Belongs to the fatty acid desaturase type 2 family.</text>
</comment>
<dbReference type="GO" id="GO:0006631">
    <property type="term" value="P:fatty acid metabolic process"/>
    <property type="evidence" value="ECO:0007669"/>
    <property type="project" value="UniProtKB-KW"/>
</dbReference>
<dbReference type="PANTHER" id="PTHR11351:SF33">
    <property type="entry name" value="DELTA-9 FATTY ACID DESATURASE, DESA"/>
    <property type="match status" value="1"/>
</dbReference>
<evidence type="ECO:0000256" key="10">
    <source>
        <dbReference type="SAM" id="Phobius"/>
    </source>
</evidence>
<reference evidence="12 13" key="1">
    <citation type="journal article" date="2016" name="Nat. Commun.">
        <title>Thousands of microbial genomes shed light on interconnected biogeochemical processes in an aquifer system.</title>
        <authorList>
            <person name="Anantharaman K."/>
            <person name="Brown C.T."/>
            <person name="Hug L.A."/>
            <person name="Sharon I."/>
            <person name="Castelle C.J."/>
            <person name="Probst A.J."/>
            <person name="Thomas B.C."/>
            <person name="Singh A."/>
            <person name="Wilkins M.J."/>
            <person name="Karaoz U."/>
            <person name="Brodie E.L."/>
            <person name="Williams K.H."/>
            <person name="Hubbard S.S."/>
            <person name="Banfield J.F."/>
        </authorList>
    </citation>
    <scope>NUCLEOTIDE SEQUENCE [LARGE SCALE GENOMIC DNA]</scope>
</reference>
<accession>A0A1G2DDE8</accession>
<dbReference type="InterPro" id="IPR015876">
    <property type="entry name" value="Acyl-CoA_DS"/>
</dbReference>
<evidence type="ECO:0000259" key="11">
    <source>
        <dbReference type="Pfam" id="PF00487"/>
    </source>
</evidence>
<evidence type="ECO:0000256" key="7">
    <source>
        <dbReference type="ARBA" id="ARBA00023004"/>
    </source>
</evidence>
<evidence type="ECO:0000256" key="1">
    <source>
        <dbReference type="ARBA" id="ARBA00004141"/>
    </source>
</evidence>
<feature type="transmembrane region" description="Helical" evidence="10">
    <location>
        <begin position="175"/>
        <end position="194"/>
    </location>
</feature>
<keyword evidence="6" id="KW-0560">Oxidoreductase</keyword>
<organism evidence="12 13">
    <name type="scientific">Candidatus Lloydbacteria bacterium RIFCSPHIGHO2_02_FULL_54_17</name>
    <dbReference type="NCBI Taxonomy" id="1798664"/>
    <lineage>
        <taxon>Bacteria</taxon>
        <taxon>Candidatus Lloydiibacteriota</taxon>
    </lineage>
</organism>
<proteinExistence type="inferred from homology"/>